<proteinExistence type="inferred from homology"/>
<gene>
    <name evidence="4" type="ORF">EPA93_32315</name>
</gene>
<dbReference type="InterPro" id="IPR051911">
    <property type="entry name" value="SDR_oxidoreductase"/>
</dbReference>
<dbReference type="PANTHER" id="PTHR43976">
    <property type="entry name" value="SHORT CHAIN DEHYDROGENASE"/>
    <property type="match status" value="1"/>
</dbReference>
<evidence type="ECO:0000256" key="1">
    <source>
        <dbReference type="ARBA" id="ARBA00006484"/>
    </source>
</evidence>
<dbReference type="KEGG" id="kbs:EPA93_32315"/>
<dbReference type="Proteomes" id="UP000290365">
    <property type="component" value="Chromosome"/>
</dbReference>
<name>A0A4P6JY34_KTERU</name>
<comment type="similarity">
    <text evidence="1 3">Belongs to the short-chain dehydrogenases/reductases (SDR) family.</text>
</comment>
<reference evidence="4 5" key="1">
    <citation type="submission" date="2019-01" db="EMBL/GenBank/DDBJ databases">
        <title>Ktedonosporobacter rubrisoli SCAWS-G2.</title>
        <authorList>
            <person name="Huang Y."/>
            <person name="Yan B."/>
        </authorList>
    </citation>
    <scope>NUCLEOTIDE SEQUENCE [LARGE SCALE GENOMIC DNA]</scope>
    <source>
        <strain evidence="4 5">SCAWS-G2</strain>
    </source>
</reference>
<dbReference type="EMBL" id="CP035758">
    <property type="protein sequence ID" value="QBD80405.1"/>
    <property type="molecule type" value="Genomic_DNA"/>
</dbReference>
<dbReference type="InterPro" id="IPR020904">
    <property type="entry name" value="Sc_DH/Rdtase_CS"/>
</dbReference>
<evidence type="ECO:0000313" key="4">
    <source>
        <dbReference type="EMBL" id="QBD80405.1"/>
    </source>
</evidence>
<dbReference type="AlphaFoldDB" id="A0A4P6JY34"/>
<evidence type="ECO:0000256" key="2">
    <source>
        <dbReference type="ARBA" id="ARBA00023002"/>
    </source>
</evidence>
<dbReference type="GO" id="GO:0016491">
    <property type="term" value="F:oxidoreductase activity"/>
    <property type="evidence" value="ECO:0007669"/>
    <property type="project" value="UniProtKB-KW"/>
</dbReference>
<dbReference type="RefSeq" id="WP_129891469.1">
    <property type="nucleotide sequence ID" value="NZ_CP035758.1"/>
</dbReference>
<dbReference type="PRINTS" id="PR00081">
    <property type="entry name" value="GDHRDH"/>
</dbReference>
<accession>A0A4P6JY34</accession>
<dbReference type="CDD" id="cd05374">
    <property type="entry name" value="17beta-HSD-like_SDR_c"/>
    <property type="match status" value="1"/>
</dbReference>
<sequence length="275" mass="29902">MTQTVLITGCSSGFGKASALTFRSAGWNVVATMRNTDQWEETQDSAGIFVTKLDVQNEATIHQAITLGVERFGRIDCVVNNAGMGLFSVFEATPMETIKVLFSTNVFGPMLVTQAILPHFQANGGGRIINITSGSATVPDPLMSAYSASKGALHCFTEALQYEMQSQNVTVKIVEPGFVASTQFTQQSQQTANAIPIPPSYQAYVAQRIASFMGEPPKDYFGTENDVAEAVLAAATDTTGKLRFLVGQDVKDSDRMRRAPSTEYDNWRNSRFAPR</sequence>
<dbReference type="OrthoDB" id="9775296at2"/>
<organism evidence="4 5">
    <name type="scientific">Ktedonosporobacter rubrisoli</name>
    <dbReference type="NCBI Taxonomy" id="2509675"/>
    <lineage>
        <taxon>Bacteria</taxon>
        <taxon>Bacillati</taxon>
        <taxon>Chloroflexota</taxon>
        <taxon>Ktedonobacteria</taxon>
        <taxon>Ktedonobacterales</taxon>
        <taxon>Ktedonosporobacteraceae</taxon>
        <taxon>Ktedonosporobacter</taxon>
    </lineage>
</organism>
<dbReference type="Pfam" id="PF00106">
    <property type="entry name" value="adh_short"/>
    <property type="match status" value="1"/>
</dbReference>
<protein>
    <submittedName>
        <fullName evidence="4">SDR family oxidoreductase</fullName>
    </submittedName>
</protein>
<dbReference type="PRINTS" id="PR00080">
    <property type="entry name" value="SDRFAMILY"/>
</dbReference>
<dbReference type="PANTHER" id="PTHR43976:SF16">
    <property type="entry name" value="SHORT-CHAIN DEHYDROGENASE_REDUCTASE FAMILY PROTEIN"/>
    <property type="match status" value="1"/>
</dbReference>
<evidence type="ECO:0000313" key="5">
    <source>
        <dbReference type="Proteomes" id="UP000290365"/>
    </source>
</evidence>
<dbReference type="InterPro" id="IPR036291">
    <property type="entry name" value="NAD(P)-bd_dom_sf"/>
</dbReference>
<dbReference type="Gene3D" id="3.40.50.720">
    <property type="entry name" value="NAD(P)-binding Rossmann-like Domain"/>
    <property type="match status" value="1"/>
</dbReference>
<evidence type="ECO:0000256" key="3">
    <source>
        <dbReference type="RuleBase" id="RU000363"/>
    </source>
</evidence>
<dbReference type="PROSITE" id="PS00061">
    <property type="entry name" value="ADH_SHORT"/>
    <property type="match status" value="1"/>
</dbReference>
<dbReference type="SUPFAM" id="SSF51735">
    <property type="entry name" value="NAD(P)-binding Rossmann-fold domains"/>
    <property type="match status" value="1"/>
</dbReference>
<keyword evidence="2" id="KW-0560">Oxidoreductase</keyword>
<keyword evidence="5" id="KW-1185">Reference proteome</keyword>
<dbReference type="InterPro" id="IPR002347">
    <property type="entry name" value="SDR_fam"/>
</dbReference>